<sequence>MLSVVAAAIWYSLTDAGILAFALPGVFAPRFLGLRSGADIVCSITLLVAAWSNVFDLYTSISWWDVLIHVVCTAVLAAVVHAWAAHLGVVSAPRETSLSVTVMVTAAIGLALSALWEMVEWFGYVAITTDIYVTYHDTIGDMAAGGAGACAAGLLLRHMSLLRDQP</sequence>
<protein>
    <recommendedName>
        <fullName evidence="4">DUF2238 domain-containing protein</fullName>
    </recommendedName>
</protein>
<dbReference type="InterPro" id="IPR014509">
    <property type="entry name" value="YjdF-like"/>
</dbReference>
<evidence type="ECO:0000313" key="2">
    <source>
        <dbReference type="EMBL" id="MDR5711505.1"/>
    </source>
</evidence>
<reference evidence="3" key="1">
    <citation type="submission" date="2023-07" db="EMBL/GenBank/DDBJ databases">
        <title>Description of three actinobacteria isolated from air of manufacturing shop in a pharmaceutical factory.</title>
        <authorList>
            <person name="Zhang D.-F."/>
        </authorList>
    </citation>
    <scope>NUCLEOTIDE SEQUENCE [LARGE SCALE GENOMIC DNA]</scope>
    <source>
        <strain evidence="3">CCTCC AB 207010</strain>
    </source>
</reference>
<dbReference type="RefSeq" id="WP_310536885.1">
    <property type="nucleotide sequence ID" value="NZ_BAAAOC010000091.1"/>
</dbReference>
<comment type="caution">
    <text evidence="2">The sequence shown here is derived from an EMBL/GenBank/DDBJ whole genome shotgun (WGS) entry which is preliminary data.</text>
</comment>
<organism evidence="2 3">
    <name type="scientific">Nesterenkonia flava</name>
    <dbReference type="NCBI Taxonomy" id="469799"/>
    <lineage>
        <taxon>Bacteria</taxon>
        <taxon>Bacillati</taxon>
        <taxon>Actinomycetota</taxon>
        <taxon>Actinomycetes</taxon>
        <taxon>Micrococcales</taxon>
        <taxon>Micrococcaceae</taxon>
        <taxon>Nesterenkonia</taxon>
    </lineage>
</organism>
<dbReference type="Proteomes" id="UP001260872">
    <property type="component" value="Unassembled WGS sequence"/>
</dbReference>
<dbReference type="EMBL" id="JAVKGT010000009">
    <property type="protein sequence ID" value="MDR5711505.1"/>
    <property type="molecule type" value="Genomic_DNA"/>
</dbReference>
<name>A0ABU1FS60_9MICC</name>
<keyword evidence="1" id="KW-0472">Membrane</keyword>
<feature type="transmembrane region" description="Helical" evidence="1">
    <location>
        <begin position="98"/>
        <end position="119"/>
    </location>
</feature>
<accession>A0ABU1FS60</accession>
<feature type="transmembrane region" description="Helical" evidence="1">
    <location>
        <begin position="40"/>
        <end position="61"/>
    </location>
</feature>
<dbReference type="Pfam" id="PF09997">
    <property type="entry name" value="DUF2238"/>
    <property type="match status" value="1"/>
</dbReference>
<proteinExistence type="predicted"/>
<keyword evidence="1" id="KW-0812">Transmembrane</keyword>
<gene>
    <name evidence="2" type="ORF">RH857_05075</name>
</gene>
<keyword evidence="1" id="KW-1133">Transmembrane helix</keyword>
<feature type="transmembrane region" description="Helical" evidence="1">
    <location>
        <begin position="6"/>
        <end position="28"/>
    </location>
</feature>
<feature type="transmembrane region" description="Helical" evidence="1">
    <location>
        <begin position="67"/>
        <end position="86"/>
    </location>
</feature>
<keyword evidence="3" id="KW-1185">Reference proteome</keyword>
<evidence type="ECO:0008006" key="4">
    <source>
        <dbReference type="Google" id="ProtNLM"/>
    </source>
</evidence>
<evidence type="ECO:0000256" key="1">
    <source>
        <dbReference type="SAM" id="Phobius"/>
    </source>
</evidence>
<feature type="transmembrane region" description="Helical" evidence="1">
    <location>
        <begin position="139"/>
        <end position="156"/>
    </location>
</feature>
<evidence type="ECO:0000313" key="3">
    <source>
        <dbReference type="Proteomes" id="UP001260872"/>
    </source>
</evidence>